<evidence type="ECO:0000259" key="7">
    <source>
        <dbReference type="Pfam" id="PF03895"/>
    </source>
</evidence>
<evidence type="ECO:0000313" key="9">
    <source>
        <dbReference type="Proteomes" id="UP000031805"/>
    </source>
</evidence>
<dbReference type="InterPro" id="IPR045584">
    <property type="entry name" value="Pilin-like"/>
</dbReference>
<evidence type="ECO:0000256" key="3">
    <source>
        <dbReference type="ARBA" id="ARBA00022692"/>
    </source>
</evidence>
<evidence type="ECO:0000256" key="5">
    <source>
        <dbReference type="ARBA" id="ARBA00023136"/>
    </source>
</evidence>
<name>A0A0B5A2K4_9CAUD</name>
<dbReference type="GeneID" id="26627590"/>
<keyword evidence="3" id="KW-0812">Transmembrane</keyword>
<dbReference type="RefSeq" id="YP_009200400.1">
    <property type="nucleotide sequence ID" value="NC_028820.1"/>
</dbReference>
<dbReference type="Gene3D" id="3.30.1300.30">
    <property type="entry name" value="GSPII I/J protein-like"/>
    <property type="match status" value="1"/>
</dbReference>
<keyword evidence="4" id="KW-0732">Signal</keyword>
<evidence type="ECO:0000256" key="4">
    <source>
        <dbReference type="ARBA" id="ARBA00022729"/>
    </source>
</evidence>
<evidence type="ECO:0000256" key="6">
    <source>
        <dbReference type="ARBA" id="ARBA00023237"/>
    </source>
</evidence>
<organism evidence="8 9">
    <name type="scientific">Yersinia phage vB_YenM_TG1</name>
    <dbReference type="NCBI Taxonomy" id="1589265"/>
    <lineage>
        <taxon>Viruses</taxon>
        <taxon>Duplodnaviria</taxon>
        <taxon>Heunggongvirae</taxon>
        <taxon>Uroviricota</taxon>
        <taxon>Caudoviricetes</taxon>
        <taxon>Pantevenvirales</taxon>
        <taxon>Straboviridae</taxon>
        <taxon>Tevenvirinae</taxon>
        <taxon>Tegunavirus</taxon>
        <taxon>Tegunavirus yenmtg1</taxon>
    </lineage>
</organism>
<sequence length="90" mass="9114">MNDRFGTASVQTKDVRDEARAGIAGVAAMNNIPVVPGNRFSAGVAVGGYQSEKALAAGVTFQPDTTAAFKASVAVTSEDVVFGTGVAFGF</sequence>
<evidence type="ECO:0000256" key="2">
    <source>
        <dbReference type="ARBA" id="ARBA00022452"/>
    </source>
</evidence>
<dbReference type="SUPFAM" id="SSF54523">
    <property type="entry name" value="Pili subunits"/>
    <property type="match status" value="1"/>
</dbReference>
<dbReference type="Pfam" id="PF03895">
    <property type="entry name" value="YadA_anchor"/>
    <property type="match status" value="1"/>
</dbReference>
<evidence type="ECO:0000256" key="1">
    <source>
        <dbReference type="ARBA" id="ARBA00004442"/>
    </source>
</evidence>
<gene>
    <name evidence="8" type="ORF">YenMTG1_139</name>
</gene>
<keyword evidence="9" id="KW-1185">Reference proteome</keyword>
<dbReference type="KEGG" id="vg:26627590"/>
<reference evidence="8 9" key="1">
    <citation type="submission" date="2014-11" db="EMBL/GenBank/DDBJ databases">
        <title>Complete genome sequence of vB_YenM_TG1, a broad host range bacteriophage which infects Yersinia enterocolitica.</title>
        <authorList>
            <person name="Leon-Velarde C.G."/>
            <person name="Kropinski A.M."/>
            <person name="Chen S."/>
            <person name="Griffiths M.W."/>
            <person name="Odumeru J.A."/>
        </authorList>
    </citation>
    <scope>NUCLEOTIDE SEQUENCE [LARGE SCALE GENOMIC DNA]</scope>
</reference>
<dbReference type="EMBL" id="KP202158">
    <property type="protein sequence ID" value="AJD81949.1"/>
    <property type="molecule type" value="Genomic_DNA"/>
</dbReference>
<dbReference type="Proteomes" id="UP000031805">
    <property type="component" value="Segment"/>
</dbReference>
<keyword evidence="6" id="KW-0998">Cell outer membrane</keyword>
<protein>
    <recommendedName>
        <fullName evidence="7">Trimeric autotransporter adhesin YadA-like C-terminal membrane anchor domain-containing protein</fullName>
    </recommendedName>
</protein>
<keyword evidence="5" id="KW-0472">Membrane</keyword>
<comment type="subcellular location">
    <subcellularLocation>
        <location evidence="1">Cell outer membrane</location>
    </subcellularLocation>
</comment>
<dbReference type="InterPro" id="IPR005594">
    <property type="entry name" value="YadA_C"/>
</dbReference>
<feature type="domain" description="Trimeric autotransporter adhesin YadA-like C-terminal membrane anchor" evidence="7">
    <location>
        <begin position="35"/>
        <end position="90"/>
    </location>
</feature>
<accession>A0A0B5A2K4</accession>
<keyword evidence="2" id="KW-1134">Transmembrane beta strand</keyword>
<evidence type="ECO:0000313" key="8">
    <source>
        <dbReference type="EMBL" id="AJD81949.1"/>
    </source>
</evidence>
<proteinExistence type="predicted"/>